<dbReference type="EMBL" id="JADKFW010000008">
    <property type="protein sequence ID" value="MBK9718257.1"/>
    <property type="molecule type" value="Genomic_DNA"/>
</dbReference>
<accession>A0A9D7XHY5</accession>
<proteinExistence type="predicted"/>
<protein>
    <submittedName>
        <fullName evidence="1">Uncharacterized protein</fullName>
    </submittedName>
</protein>
<reference evidence="1 2" key="1">
    <citation type="submission" date="2020-10" db="EMBL/GenBank/DDBJ databases">
        <title>Connecting structure to function with the recovery of over 1000 high-quality activated sludge metagenome-assembled genomes encoding full-length rRNA genes using long-read sequencing.</title>
        <authorList>
            <person name="Singleton C.M."/>
            <person name="Petriglieri F."/>
            <person name="Kristensen J.M."/>
            <person name="Kirkegaard R.H."/>
            <person name="Michaelsen T.Y."/>
            <person name="Andersen M.H."/>
            <person name="Karst S.M."/>
            <person name="Dueholm M.S."/>
            <person name="Nielsen P.H."/>
            <person name="Albertsen M."/>
        </authorList>
    </citation>
    <scope>NUCLEOTIDE SEQUENCE [LARGE SCALE GENOMIC DNA]</scope>
    <source>
        <strain evidence="1">Ribe_18-Q3-R11-54_BAT3C.373</strain>
    </source>
</reference>
<dbReference type="Proteomes" id="UP000808349">
    <property type="component" value="Unassembled WGS sequence"/>
</dbReference>
<name>A0A9D7XHY5_9BACT</name>
<sequence>MVQDNNVPFVRTIARVTRDASGTMAEYKLPIAMPTLLGAGSGIYSHRNSSTLQQ</sequence>
<comment type="caution">
    <text evidence="1">The sequence shown here is derived from an EMBL/GenBank/DDBJ whole genome shotgun (WGS) entry which is preliminary data.</text>
</comment>
<organism evidence="1 2">
    <name type="scientific">Candidatus Defluviibacterium haderslevense</name>
    <dbReference type="NCBI Taxonomy" id="2981993"/>
    <lineage>
        <taxon>Bacteria</taxon>
        <taxon>Pseudomonadati</taxon>
        <taxon>Bacteroidota</taxon>
        <taxon>Saprospiria</taxon>
        <taxon>Saprospirales</taxon>
        <taxon>Saprospiraceae</taxon>
        <taxon>Candidatus Defluviibacterium</taxon>
    </lineage>
</organism>
<dbReference type="AlphaFoldDB" id="A0A9D7XHY5"/>
<gene>
    <name evidence="1" type="ORF">IPO85_12235</name>
</gene>
<evidence type="ECO:0000313" key="1">
    <source>
        <dbReference type="EMBL" id="MBK9718257.1"/>
    </source>
</evidence>
<evidence type="ECO:0000313" key="2">
    <source>
        <dbReference type="Proteomes" id="UP000808349"/>
    </source>
</evidence>